<name>A0ABR0KEI0_9EURO</name>
<evidence type="ECO:0000256" key="3">
    <source>
        <dbReference type="ARBA" id="ARBA00022670"/>
    </source>
</evidence>
<dbReference type="PANTHER" id="PTHR12931">
    <property type="entry name" value="UBIQUITIN THIOLESTERASE PROTEIN OTUB"/>
    <property type="match status" value="1"/>
</dbReference>
<dbReference type="InterPro" id="IPR019400">
    <property type="entry name" value="Peptidase_C65_otubain"/>
</dbReference>
<protein>
    <recommendedName>
        <fullName evidence="2">ubiquitinyl hydrolase 1</fullName>
        <ecNumber evidence="2">3.4.19.12</ecNumber>
    </recommendedName>
</protein>
<evidence type="ECO:0000313" key="8">
    <source>
        <dbReference type="EMBL" id="KAK5094468.1"/>
    </source>
</evidence>
<keyword evidence="3" id="KW-0645">Protease</keyword>
<evidence type="ECO:0000256" key="2">
    <source>
        <dbReference type="ARBA" id="ARBA00012759"/>
    </source>
</evidence>
<feature type="compositionally biased region" description="Pro residues" evidence="7">
    <location>
        <begin position="343"/>
        <end position="355"/>
    </location>
</feature>
<reference evidence="8 9" key="1">
    <citation type="submission" date="2023-08" db="EMBL/GenBank/DDBJ databases">
        <title>Black Yeasts Isolated from many extreme environments.</title>
        <authorList>
            <person name="Coleine C."/>
            <person name="Stajich J.E."/>
            <person name="Selbmann L."/>
        </authorList>
    </citation>
    <scope>NUCLEOTIDE SEQUENCE [LARGE SCALE GENOMIC DNA]</scope>
    <source>
        <strain evidence="8 9">CCFEE 5885</strain>
    </source>
</reference>
<evidence type="ECO:0000256" key="6">
    <source>
        <dbReference type="ARBA" id="ARBA00022807"/>
    </source>
</evidence>
<dbReference type="InterPro" id="IPR042467">
    <property type="entry name" value="Peptidase_C65_otubain_sub2"/>
</dbReference>
<keyword evidence="9" id="KW-1185">Reference proteome</keyword>
<comment type="catalytic activity">
    <reaction evidence="1">
        <text>Thiol-dependent hydrolysis of ester, thioester, amide, peptide and isopeptide bonds formed by the C-terminal Gly of ubiquitin (a 76-residue protein attached to proteins as an intracellular targeting signal).</text>
        <dbReference type="EC" id="3.4.19.12"/>
    </reaction>
</comment>
<dbReference type="Proteomes" id="UP001345013">
    <property type="component" value="Unassembled WGS sequence"/>
</dbReference>
<dbReference type="InterPro" id="IPR042468">
    <property type="entry name" value="Peptidase_C65_otubain_sub1"/>
</dbReference>
<evidence type="ECO:0000256" key="5">
    <source>
        <dbReference type="ARBA" id="ARBA00022801"/>
    </source>
</evidence>
<proteinExistence type="predicted"/>
<keyword evidence="5" id="KW-0378">Hydrolase</keyword>
<dbReference type="Gene3D" id="1.20.1300.20">
    <property type="entry name" value="Peptidase C65 Otubain, subdomain 2"/>
    <property type="match status" value="1"/>
</dbReference>
<evidence type="ECO:0000313" key="9">
    <source>
        <dbReference type="Proteomes" id="UP001345013"/>
    </source>
</evidence>
<dbReference type="EC" id="3.4.19.12" evidence="2"/>
<dbReference type="EMBL" id="JAVRRG010000034">
    <property type="protein sequence ID" value="KAK5094468.1"/>
    <property type="molecule type" value="Genomic_DNA"/>
</dbReference>
<keyword evidence="4" id="KW-0833">Ubl conjugation pathway</keyword>
<organism evidence="8 9">
    <name type="scientific">Lithohypha guttulata</name>
    <dbReference type="NCBI Taxonomy" id="1690604"/>
    <lineage>
        <taxon>Eukaryota</taxon>
        <taxon>Fungi</taxon>
        <taxon>Dikarya</taxon>
        <taxon>Ascomycota</taxon>
        <taxon>Pezizomycotina</taxon>
        <taxon>Eurotiomycetes</taxon>
        <taxon>Chaetothyriomycetidae</taxon>
        <taxon>Chaetothyriales</taxon>
        <taxon>Trichomeriaceae</taxon>
        <taxon>Lithohypha</taxon>
    </lineage>
</organism>
<dbReference type="CDD" id="cd22749">
    <property type="entry name" value="Otubain_C65"/>
    <property type="match status" value="1"/>
</dbReference>
<feature type="compositionally biased region" description="Polar residues" evidence="7">
    <location>
        <begin position="357"/>
        <end position="382"/>
    </location>
</feature>
<sequence>MAQMTPAELEEFQNLSDRYHADLPGPLIGEKLPMDVLVTEYAQADPTFVVKTAGLAATHSAYRAVKGDGQCGWRATVFSYFELLLHSGDPSLVQLEKIRFETFADTMTQIGMDYELLADMFDYTWQLFDKIAEAVQNKVPDDSIILNILNDENLSNSVVYHFKIVTSAYMQLHADDYEPFLEMPVDQYRVARIDPANQEIDQIGLQALTHAVISTAGFGLEVLYLDRSMGEEVTPHQFSHSTGDVPTIRLLYRPGHYDIIYKDTQPMQVFLQPQNSTMTHIEEPQGFSSVHDFLFSPATVSTGQTSSSYDAVFQPTSQYMQHTSYRNYYQPPPPTYTDMSWYAPPPHQQIPPPVSMPTEQTLPQQRSRPSVAHSASSRSVTISPPPPSAPATANEPMIRFSTSMYQHDVRHHQTAPAAHCTGRFLVPQTHHTIIATWGFSLISTGLVTTTMVELEFASAEPGIYTIIYSSYKHLLFRPRSELND</sequence>
<accession>A0ABR0KEI0</accession>
<evidence type="ECO:0000256" key="1">
    <source>
        <dbReference type="ARBA" id="ARBA00000707"/>
    </source>
</evidence>
<evidence type="ECO:0000256" key="7">
    <source>
        <dbReference type="SAM" id="MobiDB-lite"/>
    </source>
</evidence>
<comment type="caution">
    <text evidence="8">The sequence shown here is derived from an EMBL/GenBank/DDBJ whole genome shotgun (WGS) entry which is preliminary data.</text>
</comment>
<feature type="region of interest" description="Disordered" evidence="7">
    <location>
        <begin position="339"/>
        <end position="394"/>
    </location>
</feature>
<evidence type="ECO:0000256" key="4">
    <source>
        <dbReference type="ARBA" id="ARBA00022786"/>
    </source>
</evidence>
<dbReference type="Pfam" id="PF10275">
    <property type="entry name" value="Peptidase_C65"/>
    <property type="match status" value="1"/>
</dbReference>
<gene>
    <name evidence="8" type="ORF">LTR24_003624</name>
</gene>
<dbReference type="InterPro" id="IPR038765">
    <property type="entry name" value="Papain-like_cys_pep_sf"/>
</dbReference>
<dbReference type="SUPFAM" id="SSF54001">
    <property type="entry name" value="Cysteine proteinases"/>
    <property type="match status" value="1"/>
</dbReference>
<dbReference type="PANTHER" id="PTHR12931:SF15">
    <property type="entry name" value="UBIQUITIN THIOESTERASE OTUBAIN-LIKE"/>
    <property type="match status" value="1"/>
</dbReference>
<dbReference type="Gene3D" id="3.30.200.60">
    <property type="entry name" value="Peptidase C65 Otubain, subdomain 1"/>
    <property type="match status" value="1"/>
</dbReference>
<keyword evidence="6" id="KW-0788">Thiol protease</keyword>